<gene>
    <name evidence="1" type="ORF">BN11_4940003</name>
</gene>
<organism evidence="1 2">
    <name type="scientific">Nostocoides australiense Ben110</name>
    <dbReference type="NCBI Taxonomy" id="1193182"/>
    <lineage>
        <taxon>Bacteria</taxon>
        <taxon>Bacillati</taxon>
        <taxon>Actinomycetota</taxon>
        <taxon>Actinomycetes</taxon>
        <taxon>Micrococcales</taxon>
        <taxon>Intrasporangiaceae</taxon>
        <taxon>Nostocoides</taxon>
    </lineage>
</organism>
<name>W6JZ66_9MICO</name>
<dbReference type="Proteomes" id="UP000035763">
    <property type="component" value="Unassembled WGS sequence"/>
</dbReference>
<dbReference type="STRING" id="1193182.BN11_4940003"/>
<proteinExistence type="predicted"/>
<comment type="caution">
    <text evidence="1">The sequence shown here is derived from an EMBL/GenBank/DDBJ whole genome shotgun (WGS) entry which is preliminary data.</text>
</comment>
<dbReference type="RefSeq" id="WP_157044310.1">
    <property type="nucleotide sequence ID" value="NZ_HG764815.1"/>
</dbReference>
<protein>
    <submittedName>
        <fullName evidence="1">Uncharacterized protein</fullName>
    </submittedName>
</protein>
<reference evidence="1 2" key="1">
    <citation type="journal article" date="2013" name="ISME J.">
        <title>A metabolic model for members of the genus Tetrasphaera involved in enhanced biological phosphorus removal.</title>
        <authorList>
            <person name="Kristiansen R."/>
            <person name="Nguyen H.T.T."/>
            <person name="Saunders A.M."/>
            <person name="Nielsen J.L."/>
            <person name="Wimmer R."/>
            <person name="Le V.Q."/>
            <person name="McIlroy S.J."/>
            <person name="Petrovski S."/>
            <person name="Seviour R.J."/>
            <person name="Calteau A."/>
            <person name="Nielsen K.L."/>
            <person name="Nielsen P.H."/>
        </authorList>
    </citation>
    <scope>NUCLEOTIDE SEQUENCE [LARGE SCALE GENOMIC DNA]</scope>
    <source>
        <strain evidence="1 2">Ben110</strain>
    </source>
</reference>
<dbReference type="AlphaFoldDB" id="W6JZ66"/>
<accession>W6JZ66</accession>
<dbReference type="EMBL" id="CAJA01000439">
    <property type="protein sequence ID" value="CCH74888.1"/>
    <property type="molecule type" value="Genomic_DNA"/>
</dbReference>
<evidence type="ECO:0000313" key="2">
    <source>
        <dbReference type="Proteomes" id="UP000035763"/>
    </source>
</evidence>
<evidence type="ECO:0000313" key="1">
    <source>
        <dbReference type="EMBL" id="CCH74888.1"/>
    </source>
</evidence>
<sequence>MSDVLVRIRPASDTLVGRSLAESSSLMEAAFGDEPGLSLDIEFMLDVTDDEHIDDIAQLLHSETEPHGVIFIDASFPTDALRSYQVLDSLVWLLLVTEPISSGSADIVILMEELPVPVDQIADLMNLPELKTRLIVVDEAGRTLGGGDATHVVDALKSHPPVAPDIDREILRRRGVFRNQGKDSSFYSFYYEPTDAGSDLLERRLLNALQAYGPRVVVYDATISGDWFPSLVRAVSVKLSSRSPVAIIDTDEWLSFQAGTLTKPQNRHAAHVAEALKDETSTVAFIIPAFSSGRAAMRTVEAVGRPLLSRSQIFAIIVGDRRELRAGSYDGTLGASSLEYAGSQLDVEVFYQAALDLLGPEDWLVRAASALGEVNDLPAGPLRDERLQTSTVWSLLRECGVGKESFVPPSRAPRRYYPVLERMSPWDAHYIGELVVQKILRLVPNSTRDAMLVVVPDEETGIGPISRALLHRCNTAVLRVPRMAISGGDGLDAEVTRKLRRHQAETLVVFDEATVTYSTLLSLGTLVKRELGRSVDLTGCVFNLALSDPPAGTPFFHLRRWRAVQEEV</sequence>
<keyword evidence="2" id="KW-1185">Reference proteome</keyword>